<name>A0A1H4GM14_9BACT</name>
<dbReference type="OrthoDB" id="641005at2"/>
<organism evidence="1 2">
    <name type="scientific">Chitinophaga terrae</name>
    <name type="common">ex Kim and Jung 2007</name>
    <dbReference type="NCBI Taxonomy" id="408074"/>
    <lineage>
        <taxon>Bacteria</taxon>
        <taxon>Pseudomonadati</taxon>
        <taxon>Bacteroidota</taxon>
        <taxon>Chitinophagia</taxon>
        <taxon>Chitinophagales</taxon>
        <taxon>Chitinophagaceae</taxon>
        <taxon>Chitinophaga</taxon>
    </lineage>
</organism>
<dbReference type="RefSeq" id="WP_089766113.1">
    <property type="nucleotide sequence ID" value="NZ_BKAT01000069.1"/>
</dbReference>
<dbReference type="Proteomes" id="UP000199656">
    <property type="component" value="Unassembled WGS sequence"/>
</dbReference>
<dbReference type="STRING" id="408074.SAMN05660909_05500"/>
<dbReference type="AlphaFoldDB" id="A0A1H4GM14"/>
<dbReference type="EMBL" id="FNRL01000046">
    <property type="protein sequence ID" value="SEB10614.1"/>
    <property type="molecule type" value="Genomic_DNA"/>
</dbReference>
<reference evidence="2" key="1">
    <citation type="submission" date="2016-10" db="EMBL/GenBank/DDBJ databases">
        <authorList>
            <person name="Varghese N."/>
            <person name="Submissions S."/>
        </authorList>
    </citation>
    <scope>NUCLEOTIDE SEQUENCE [LARGE SCALE GENOMIC DNA]</scope>
    <source>
        <strain evidence="2">DSM 23920</strain>
    </source>
</reference>
<sequence length="279" mass="31613">MKKIIAVIDGLNYSDSTVAYAVYIAKQERAHLVGVFPEDISNRSYALYELVDESGVSDQRIREFANRDRDARARSVDRFELACQQSGVQYSVHKDKDIAIDALLHESIYADLMIIESKESFNRLKEDMPSRFLQHLLAEAVCPILLVPAGFTGIDKSVLLYDGSPSSVYAIKMFDYTLPGLKYKPAEVVSVKSPASSLHLPDGKLMKEFMKRHYPHAVYQVLQGVPWEVIPAYLQKESSSTVIVLGAYHRGRLSRWFYPSMADVLIYELQSPLFIAHCR</sequence>
<evidence type="ECO:0000313" key="1">
    <source>
        <dbReference type="EMBL" id="SEB10614.1"/>
    </source>
</evidence>
<proteinExistence type="predicted"/>
<dbReference type="SUPFAM" id="SSF52402">
    <property type="entry name" value="Adenine nucleotide alpha hydrolases-like"/>
    <property type="match status" value="2"/>
</dbReference>
<protein>
    <submittedName>
        <fullName evidence="1">Universal stress protein family protein</fullName>
    </submittedName>
</protein>
<evidence type="ECO:0000313" key="2">
    <source>
        <dbReference type="Proteomes" id="UP000199656"/>
    </source>
</evidence>
<dbReference type="Gene3D" id="3.40.50.12370">
    <property type="match status" value="1"/>
</dbReference>
<accession>A0A1H4GM14</accession>
<gene>
    <name evidence="1" type="ORF">SAMN05660909_05500</name>
</gene>
<keyword evidence="2" id="KW-1185">Reference proteome</keyword>